<dbReference type="EMBL" id="BQKI01000075">
    <property type="protein sequence ID" value="GJN20550.1"/>
    <property type="molecule type" value="Genomic_DNA"/>
</dbReference>
<reference evidence="2" key="1">
    <citation type="journal article" date="2018" name="DNA Res.">
        <title>Multiple hybrid de novo genome assembly of finger millet, an orphan allotetraploid crop.</title>
        <authorList>
            <person name="Hatakeyama M."/>
            <person name="Aluri S."/>
            <person name="Balachadran M.T."/>
            <person name="Sivarajan S.R."/>
            <person name="Patrignani A."/>
            <person name="Gruter S."/>
            <person name="Poveda L."/>
            <person name="Shimizu-Inatsugi R."/>
            <person name="Baeten J."/>
            <person name="Francoijs K.J."/>
            <person name="Nataraja K.N."/>
            <person name="Reddy Y.A.N."/>
            <person name="Phadnis S."/>
            <person name="Ravikumar R.L."/>
            <person name="Schlapbach R."/>
            <person name="Sreeman S.M."/>
            <person name="Shimizu K.K."/>
        </authorList>
    </citation>
    <scope>NUCLEOTIDE SEQUENCE</scope>
</reference>
<protein>
    <submittedName>
        <fullName evidence="2">Uncharacterized protein</fullName>
    </submittedName>
</protein>
<name>A0AAV5EDJ2_ELECO</name>
<feature type="region of interest" description="Disordered" evidence="1">
    <location>
        <begin position="165"/>
        <end position="193"/>
    </location>
</feature>
<evidence type="ECO:0000313" key="2">
    <source>
        <dbReference type="EMBL" id="GJN20550.1"/>
    </source>
</evidence>
<keyword evidence="3" id="KW-1185">Reference proteome</keyword>
<sequence>MEDAPDLGEHKVAPCQRRSTAEKGKQPVNDRPLALPLCLTVDPCGARSPATADPMLREFGKTTHDTTHDSGYEAHRMQPPLLLGRLLSGHTIGGATMKALQAATVGLVFGSNGSPLAAIHAPSDTATLRHLQHLQTLAHLHSGSGSIHIDTHKLGRVLAHFQLLPKDNNSNSTPPHSTSSQARAPASRASGAP</sequence>
<accession>A0AAV5EDJ2</accession>
<evidence type="ECO:0000313" key="3">
    <source>
        <dbReference type="Proteomes" id="UP001054889"/>
    </source>
</evidence>
<dbReference type="Proteomes" id="UP001054889">
    <property type="component" value="Unassembled WGS sequence"/>
</dbReference>
<proteinExistence type="predicted"/>
<evidence type="ECO:0000256" key="1">
    <source>
        <dbReference type="SAM" id="MobiDB-lite"/>
    </source>
</evidence>
<dbReference type="AlphaFoldDB" id="A0AAV5EDJ2"/>
<gene>
    <name evidence="2" type="primary">gb07942</name>
    <name evidence="2" type="ORF">PR202_gb07942</name>
</gene>
<organism evidence="2 3">
    <name type="scientific">Eleusine coracana subsp. coracana</name>
    <dbReference type="NCBI Taxonomy" id="191504"/>
    <lineage>
        <taxon>Eukaryota</taxon>
        <taxon>Viridiplantae</taxon>
        <taxon>Streptophyta</taxon>
        <taxon>Embryophyta</taxon>
        <taxon>Tracheophyta</taxon>
        <taxon>Spermatophyta</taxon>
        <taxon>Magnoliopsida</taxon>
        <taxon>Liliopsida</taxon>
        <taxon>Poales</taxon>
        <taxon>Poaceae</taxon>
        <taxon>PACMAD clade</taxon>
        <taxon>Chloridoideae</taxon>
        <taxon>Cynodonteae</taxon>
        <taxon>Eleusininae</taxon>
        <taxon>Eleusine</taxon>
    </lineage>
</organism>
<comment type="caution">
    <text evidence="2">The sequence shown here is derived from an EMBL/GenBank/DDBJ whole genome shotgun (WGS) entry which is preliminary data.</text>
</comment>
<feature type="region of interest" description="Disordered" evidence="1">
    <location>
        <begin position="1"/>
        <end position="30"/>
    </location>
</feature>
<feature type="compositionally biased region" description="Low complexity" evidence="1">
    <location>
        <begin position="168"/>
        <end position="193"/>
    </location>
</feature>
<reference evidence="2" key="2">
    <citation type="submission" date="2021-12" db="EMBL/GenBank/DDBJ databases">
        <title>Resequencing data analysis of finger millet.</title>
        <authorList>
            <person name="Hatakeyama M."/>
            <person name="Aluri S."/>
            <person name="Balachadran M.T."/>
            <person name="Sivarajan S.R."/>
            <person name="Poveda L."/>
            <person name="Shimizu-Inatsugi R."/>
            <person name="Schlapbach R."/>
            <person name="Sreeman S.M."/>
            <person name="Shimizu K.K."/>
        </authorList>
    </citation>
    <scope>NUCLEOTIDE SEQUENCE</scope>
</reference>